<evidence type="ECO:0000313" key="2">
    <source>
        <dbReference type="EMBL" id="CAB4673191.1"/>
    </source>
</evidence>
<feature type="compositionally biased region" description="Basic and acidic residues" evidence="1">
    <location>
        <begin position="345"/>
        <end position="358"/>
    </location>
</feature>
<protein>
    <submittedName>
        <fullName evidence="2">Unannotated protein</fullName>
    </submittedName>
</protein>
<name>A0A6J6MG82_9ZZZZ</name>
<dbReference type="EMBL" id="CAEZWX010000096">
    <property type="protein sequence ID" value="CAB4673191.1"/>
    <property type="molecule type" value="Genomic_DNA"/>
</dbReference>
<dbReference type="AlphaFoldDB" id="A0A6J6MG82"/>
<feature type="region of interest" description="Disordered" evidence="1">
    <location>
        <begin position="335"/>
        <end position="358"/>
    </location>
</feature>
<evidence type="ECO:0000256" key="1">
    <source>
        <dbReference type="SAM" id="MobiDB-lite"/>
    </source>
</evidence>
<accession>A0A6J6MG82</accession>
<gene>
    <name evidence="2" type="ORF">UFOPK2328_00669</name>
</gene>
<organism evidence="2">
    <name type="scientific">freshwater metagenome</name>
    <dbReference type="NCBI Taxonomy" id="449393"/>
    <lineage>
        <taxon>unclassified sequences</taxon>
        <taxon>metagenomes</taxon>
        <taxon>ecological metagenomes</taxon>
    </lineage>
</organism>
<reference evidence="2" key="1">
    <citation type="submission" date="2020-05" db="EMBL/GenBank/DDBJ databases">
        <authorList>
            <person name="Chiriac C."/>
            <person name="Salcher M."/>
            <person name="Ghai R."/>
            <person name="Kavagutti S V."/>
        </authorList>
    </citation>
    <scope>NUCLEOTIDE SEQUENCE</scope>
</reference>
<sequence>MPVEVLRRSYRTSGQALGDYVNSEFYGERIIFEPSVDSYFGRSNVQLVKVNPPKASEPESMDSEVAQVLELIYNHATWNPQDSLLVATASAKHAERLDQALQAGMREKAHLAEFFEGHGREKFEITTIQDLAHRIADRVIFSIGFGKDSSGKAPKSLGFISHRDGHRYLANCLVSARKHITVVSALEATDLVDPSIIGCDGLREMLSEIAKPSFKTQDADVNPMIADLAIRLTKLGVTTRTNFSSRFKLVASVGEKAAVIEPDWGLLGYNLSERHRLRPMMIRALGWDYIRVPSFELFADPEAVAQRIAIALGIELSKKPQPLFEMEPRAFEDTHFAWGDPADSNDQRLREDKPPHWG</sequence>
<proteinExistence type="predicted"/>